<evidence type="ECO:0008006" key="4">
    <source>
        <dbReference type="Google" id="ProtNLM"/>
    </source>
</evidence>
<name>A0AAV2YZI0_9STRA</name>
<reference evidence="2" key="1">
    <citation type="submission" date="2022-11" db="EMBL/GenBank/DDBJ databases">
        <authorList>
            <person name="Morgan W.R."/>
            <person name="Tartar A."/>
        </authorList>
    </citation>
    <scope>NUCLEOTIDE SEQUENCE</scope>
    <source>
        <strain evidence="2">ARSEF 373</strain>
    </source>
</reference>
<dbReference type="Proteomes" id="UP001146120">
    <property type="component" value="Unassembled WGS sequence"/>
</dbReference>
<feature type="compositionally biased region" description="Basic and acidic residues" evidence="1">
    <location>
        <begin position="202"/>
        <end position="226"/>
    </location>
</feature>
<proteinExistence type="predicted"/>
<gene>
    <name evidence="2" type="ORF">N0F65_008246</name>
</gene>
<organism evidence="2 3">
    <name type="scientific">Lagenidium giganteum</name>
    <dbReference type="NCBI Taxonomy" id="4803"/>
    <lineage>
        <taxon>Eukaryota</taxon>
        <taxon>Sar</taxon>
        <taxon>Stramenopiles</taxon>
        <taxon>Oomycota</taxon>
        <taxon>Peronosporomycetes</taxon>
        <taxon>Pythiales</taxon>
        <taxon>Pythiaceae</taxon>
    </lineage>
</organism>
<evidence type="ECO:0000256" key="1">
    <source>
        <dbReference type="SAM" id="MobiDB-lite"/>
    </source>
</evidence>
<accession>A0AAV2YZI0</accession>
<evidence type="ECO:0000313" key="3">
    <source>
        <dbReference type="Proteomes" id="UP001146120"/>
    </source>
</evidence>
<reference evidence="2" key="2">
    <citation type="journal article" date="2023" name="Microbiol Resour">
        <title>Decontamination and Annotation of the Draft Genome Sequence of the Oomycete Lagenidium giganteum ARSEF 373.</title>
        <authorList>
            <person name="Morgan W.R."/>
            <person name="Tartar A."/>
        </authorList>
    </citation>
    <scope>NUCLEOTIDE SEQUENCE</scope>
    <source>
        <strain evidence="2">ARSEF 373</strain>
    </source>
</reference>
<dbReference type="EMBL" id="DAKRPA010000088">
    <property type="protein sequence ID" value="DAZ99213.1"/>
    <property type="molecule type" value="Genomic_DNA"/>
</dbReference>
<dbReference type="AlphaFoldDB" id="A0AAV2YZI0"/>
<protein>
    <recommendedName>
        <fullName evidence="4">Peptidase A2 domain-containing protein</fullName>
    </recommendedName>
</protein>
<feature type="region of interest" description="Disordered" evidence="1">
    <location>
        <begin position="187"/>
        <end position="226"/>
    </location>
</feature>
<sequence>MTPVYELVNAPRLVKWDQAALMKWYRAWQQYLVKIDHRWRVMATVKGCNQPDVLSNMAAFVLQKDVTEVTDAMIMAGIEKRCKTIKNGYMDMSNDDCEGRVFAYFQSFNETVECNGLQSRLGRVPVTHSQFKDRTKLRCKLLMENLHPAFLRTQIERLVEYEHRECRTDDVQLYNLTLEHAEIKQRYHYDVNPPNRTSGPQRTDRKAPKPDKRDSPQSGEHKTPRDDCLVCGGAHWMRHYPTATDEQKKRALEKLRGPALRPMRTVTVNGLVNITDVVDSGADRCMVPHTVIEMIKEADKSLVVRLVAHVV</sequence>
<comment type="caution">
    <text evidence="2">The sequence shown here is derived from an EMBL/GenBank/DDBJ whole genome shotgun (WGS) entry which is preliminary data.</text>
</comment>
<keyword evidence="3" id="KW-1185">Reference proteome</keyword>
<evidence type="ECO:0000313" key="2">
    <source>
        <dbReference type="EMBL" id="DAZ99213.1"/>
    </source>
</evidence>